<gene>
    <name evidence="1" type="ORF">MB824_10390</name>
</gene>
<sequence>MTLDEIADGLARVKGVLATAIVDYGSGMIMSGRCNAPELDLEVLAAGCVNILNAKLRVLQMTGLNDSIHDIQINLSSQYHLICPARGKENALIYLIADRKTANLAICRRSLFQAEQLLH</sequence>
<accession>A0ABS9NQ50</accession>
<protein>
    <recommendedName>
        <fullName evidence="3">Roadblock/LC7 domain</fullName>
    </recommendedName>
</protein>
<dbReference type="EMBL" id="JAKOOW010000037">
    <property type="protein sequence ID" value="MCG6504902.1"/>
    <property type="molecule type" value="Genomic_DNA"/>
</dbReference>
<name>A0ABS9NQ50_9NEIS</name>
<comment type="caution">
    <text evidence="1">The sequence shown here is derived from an EMBL/GenBank/DDBJ whole genome shotgun (WGS) entry which is preliminary data.</text>
</comment>
<evidence type="ECO:0008006" key="3">
    <source>
        <dbReference type="Google" id="ProtNLM"/>
    </source>
</evidence>
<dbReference type="Proteomes" id="UP001298424">
    <property type="component" value="Unassembled WGS sequence"/>
</dbReference>
<dbReference type="SUPFAM" id="SSF103196">
    <property type="entry name" value="Roadblock/LC7 domain"/>
    <property type="match status" value="1"/>
</dbReference>
<evidence type="ECO:0000313" key="1">
    <source>
        <dbReference type="EMBL" id="MCG6504902.1"/>
    </source>
</evidence>
<proteinExistence type="predicted"/>
<dbReference type="RefSeq" id="WP_238748458.1">
    <property type="nucleotide sequence ID" value="NZ_JAKOOW010000037.1"/>
</dbReference>
<evidence type="ECO:0000313" key="2">
    <source>
        <dbReference type="Proteomes" id="UP001298424"/>
    </source>
</evidence>
<organism evidence="1 2">
    <name type="scientific">Kingella pumchi</name>
    <dbReference type="NCBI Taxonomy" id="2779506"/>
    <lineage>
        <taxon>Bacteria</taxon>
        <taxon>Pseudomonadati</taxon>
        <taxon>Pseudomonadota</taxon>
        <taxon>Betaproteobacteria</taxon>
        <taxon>Neisseriales</taxon>
        <taxon>Neisseriaceae</taxon>
        <taxon>Kingella</taxon>
    </lineage>
</organism>
<keyword evidence="2" id="KW-1185">Reference proteome</keyword>
<reference evidence="1 2" key="1">
    <citation type="submission" date="2022-02" db="EMBL/GenBank/DDBJ databases">
        <title>Genome sequence data of Kingella unionensis sp. nov. strain CICC 24913 (CCUG 75125).</title>
        <authorList>
            <person name="Xiao M."/>
        </authorList>
    </citation>
    <scope>NUCLEOTIDE SEQUENCE [LARGE SCALE GENOMIC DNA]</scope>
    <source>
        <strain evidence="1 2">CICC 24913</strain>
    </source>
</reference>